<organism evidence="1 2">
    <name type="scientific">Cohnella kolymensis</name>
    <dbReference type="NCBI Taxonomy" id="1590652"/>
    <lineage>
        <taxon>Bacteria</taxon>
        <taxon>Bacillati</taxon>
        <taxon>Bacillota</taxon>
        <taxon>Bacilli</taxon>
        <taxon>Bacillales</taxon>
        <taxon>Paenibacillaceae</taxon>
        <taxon>Cohnella</taxon>
    </lineage>
</organism>
<gene>
    <name evidence="1" type="ORF">SD71_12090</name>
</gene>
<proteinExistence type="predicted"/>
<evidence type="ECO:0000313" key="1">
    <source>
        <dbReference type="EMBL" id="KIL35637.1"/>
    </source>
</evidence>
<dbReference type="Proteomes" id="UP000054526">
    <property type="component" value="Unassembled WGS sequence"/>
</dbReference>
<dbReference type="InterPro" id="IPR026838">
    <property type="entry name" value="YheC/D"/>
</dbReference>
<evidence type="ECO:0008006" key="3">
    <source>
        <dbReference type="Google" id="ProtNLM"/>
    </source>
</evidence>
<name>A0ABR5A5A8_9BACL</name>
<evidence type="ECO:0000313" key="2">
    <source>
        <dbReference type="Proteomes" id="UP000054526"/>
    </source>
</evidence>
<keyword evidence="2" id="KW-1185">Reference proteome</keyword>
<sequence>MKKGLSIMKDPIMKHYVPDTDWFEYSSLHKMLKTYSCVYIKPDSGNKGTGIIRVKKLNSKECEISYKKTTSRSSPDKLYSRIKKILKPEKKYIIQQGVDLATYQNRPFDVRVVLQKPLGKWRATLMSAKLAPHKSSVVTNVAKGAEDRNLYKLLKGTDQSLNSFAVLRDLMDASHQIAQILSSHFPLNILGLDMGIDKKGKVWFIEANTKPECSGMKRYDGKLYRRYLHAKKIIKKE</sequence>
<dbReference type="SUPFAM" id="SSF56059">
    <property type="entry name" value="Glutathione synthetase ATP-binding domain-like"/>
    <property type="match status" value="1"/>
</dbReference>
<dbReference type="Pfam" id="PF14398">
    <property type="entry name" value="ATPgrasp_YheCD"/>
    <property type="match status" value="1"/>
</dbReference>
<dbReference type="Gene3D" id="3.30.470.20">
    <property type="entry name" value="ATP-grasp fold, B domain"/>
    <property type="match status" value="1"/>
</dbReference>
<protein>
    <recommendedName>
        <fullName evidence="3">ATP-grasp domain-containing protein</fullName>
    </recommendedName>
</protein>
<accession>A0ABR5A5A8</accession>
<dbReference type="EMBL" id="JXAL01000017">
    <property type="protein sequence ID" value="KIL35637.1"/>
    <property type="molecule type" value="Genomic_DNA"/>
</dbReference>
<reference evidence="1 2" key="1">
    <citation type="submission" date="2014-12" db="EMBL/GenBank/DDBJ databases">
        <title>Draft genome sequence of Cohnella kolymensis strain B-2846.</title>
        <authorList>
            <person name="Karlyshev A.V."/>
            <person name="Kudryashova E.B."/>
        </authorList>
    </citation>
    <scope>NUCLEOTIDE SEQUENCE [LARGE SCALE GENOMIC DNA]</scope>
    <source>
        <strain evidence="1 2">VKM B-2846</strain>
    </source>
</reference>
<comment type="caution">
    <text evidence="1">The sequence shown here is derived from an EMBL/GenBank/DDBJ whole genome shotgun (WGS) entry which is preliminary data.</text>
</comment>